<organism evidence="8 9">
    <name type="scientific">Acetobacter persici</name>
    <dbReference type="NCBI Taxonomy" id="1076596"/>
    <lineage>
        <taxon>Bacteria</taxon>
        <taxon>Pseudomonadati</taxon>
        <taxon>Pseudomonadota</taxon>
        <taxon>Alphaproteobacteria</taxon>
        <taxon>Acetobacterales</taxon>
        <taxon>Acetobacteraceae</taxon>
        <taxon>Acetobacter</taxon>
    </lineage>
</organism>
<dbReference type="REBASE" id="191109">
    <property type="entry name" value="M.Ape1084ORF14530P"/>
</dbReference>
<dbReference type="RefSeq" id="WP_077931874.1">
    <property type="nucleotide sequence ID" value="NZ_CP014688.1"/>
</dbReference>
<dbReference type="InterPro" id="IPR002052">
    <property type="entry name" value="DNA_methylase_N6_adenine_CS"/>
</dbReference>
<proteinExistence type="inferred from homology"/>
<gene>
    <name evidence="8" type="ORF">A0U91_14530</name>
</gene>
<evidence type="ECO:0000313" key="8">
    <source>
        <dbReference type="EMBL" id="AQT06240.1"/>
    </source>
</evidence>
<dbReference type="GO" id="GO:0032259">
    <property type="term" value="P:methylation"/>
    <property type="evidence" value="ECO:0007669"/>
    <property type="project" value="UniProtKB-KW"/>
</dbReference>
<evidence type="ECO:0000313" key="9">
    <source>
        <dbReference type="Proteomes" id="UP000189055"/>
    </source>
</evidence>
<dbReference type="Proteomes" id="UP000189055">
    <property type="component" value="Plasmid pAC1084_1"/>
</dbReference>
<dbReference type="InterPro" id="IPR029063">
    <property type="entry name" value="SAM-dependent_MTases_sf"/>
</dbReference>
<dbReference type="InterPro" id="IPR002941">
    <property type="entry name" value="DNA_methylase_N4/N6"/>
</dbReference>
<evidence type="ECO:0000256" key="4">
    <source>
        <dbReference type="ARBA" id="ARBA00022679"/>
    </source>
</evidence>
<reference evidence="8 9" key="1">
    <citation type="submission" date="2016-03" db="EMBL/GenBank/DDBJ databases">
        <title>Acetic acid bacteria sequencing.</title>
        <authorList>
            <person name="Brandt J."/>
            <person name="Jakob F."/>
            <person name="Vogel R.F."/>
        </authorList>
    </citation>
    <scope>NUCLEOTIDE SEQUENCE [LARGE SCALE GENOMIC DNA]</scope>
    <source>
        <strain evidence="8 9">TMW2.1084</strain>
        <plasmid evidence="9">pac1084_1</plasmid>
    </source>
</reference>
<evidence type="ECO:0000256" key="6">
    <source>
        <dbReference type="ARBA" id="ARBA00047942"/>
    </source>
</evidence>
<evidence type="ECO:0000259" key="7">
    <source>
        <dbReference type="Pfam" id="PF01555"/>
    </source>
</evidence>
<dbReference type="SUPFAM" id="SSF53335">
    <property type="entry name" value="S-adenosyl-L-methionine-dependent methyltransferases"/>
    <property type="match status" value="1"/>
</dbReference>
<dbReference type="InterPro" id="IPR002295">
    <property type="entry name" value="N4/N6-MTase_EcoPI_Mod-like"/>
</dbReference>
<accession>A0A1U9LIX3</accession>
<comment type="similarity">
    <text evidence="1">Belongs to the N(4)/N(6)-methyltransferase family.</text>
</comment>
<name>A0A1U9LIX3_9PROT</name>
<sequence>MEMARTKAGLNLLKTTGLGRLYEGDCLDVMRSVESGSVDLIFADPPFNLGKTYASGIDDAMDGARYLDWCESWLSECVRLLRDGGSLFLWNLPKWNLAMGGYLMRHLTFRHSIAVDFKCGMPVRGRLYPAHYSLLYFVKGPRPAIFHPDRLPLQCCRHCGGEVHDYGGKKSVMNPSGVSLSDVWTDISPVRHAKFKNREANALPLKLLDRVLSMGTDPGSVVLDPFGGSGTTYVAAELTGRRWIGMDLHAADAARRLSDMAVDRKLMSNLTNEKNTLFTDRDARKREKAGMIWPTEKALPNPN</sequence>
<geneLocation type="plasmid" evidence="9">
    <name>pac1084_1</name>
</geneLocation>
<keyword evidence="8" id="KW-0614">Plasmid</keyword>
<keyword evidence="5" id="KW-0949">S-adenosyl-L-methionine</keyword>
<dbReference type="AlphaFoldDB" id="A0A1U9LIX3"/>
<keyword evidence="4" id="KW-0808">Transferase</keyword>
<dbReference type="KEGG" id="aper:A0U91_14530"/>
<evidence type="ECO:0000256" key="5">
    <source>
        <dbReference type="ARBA" id="ARBA00022691"/>
    </source>
</evidence>
<evidence type="ECO:0000256" key="1">
    <source>
        <dbReference type="ARBA" id="ARBA00006594"/>
    </source>
</evidence>
<dbReference type="EC" id="2.1.1.72" evidence="2"/>
<dbReference type="GO" id="GO:0003677">
    <property type="term" value="F:DNA binding"/>
    <property type="evidence" value="ECO:0007669"/>
    <property type="project" value="InterPro"/>
</dbReference>
<dbReference type="EMBL" id="CP014688">
    <property type="protein sequence ID" value="AQT06240.1"/>
    <property type="molecule type" value="Genomic_DNA"/>
</dbReference>
<dbReference type="Pfam" id="PF01555">
    <property type="entry name" value="N6_N4_Mtase"/>
    <property type="match status" value="1"/>
</dbReference>
<dbReference type="Gene3D" id="3.40.50.150">
    <property type="entry name" value="Vaccinia Virus protein VP39"/>
    <property type="match status" value="1"/>
</dbReference>
<evidence type="ECO:0000256" key="3">
    <source>
        <dbReference type="ARBA" id="ARBA00022603"/>
    </source>
</evidence>
<protein>
    <recommendedName>
        <fullName evidence="2">site-specific DNA-methyltransferase (adenine-specific)</fullName>
        <ecNumber evidence="2">2.1.1.72</ecNumber>
    </recommendedName>
</protein>
<comment type="catalytic activity">
    <reaction evidence="6">
        <text>a 2'-deoxyadenosine in DNA + S-adenosyl-L-methionine = an N(6)-methyl-2'-deoxyadenosine in DNA + S-adenosyl-L-homocysteine + H(+)</text>
        <dbReference type="Rhea" id="RHEA:15197"/>
        <dbReference type="Rhea" id="RHEA-COMP:12418"/>
        <dbReference type="Rhea" id="RHEA-COMP:12419"/>
        <dbReference type="ChEBI" id="CHEBI:15378"/>
        <dbReference type="ChEBI" id="CHEBI:57856"/>
        <dbReference type="ChEBI" id="CHEBI:59789"/>
        <dbReference type="ChEBI" id="CHEBI:90615"/>
        <dbReference type="ChEBI" id="CHEBI:90616"/>
        <dbReference type="EC" id="2.1.1.72"/>
    </reaction>
</comment>
<evidence type="ECO:0000256" key="2">
    <source>
        <dbReference type="ARBA" id="ARBA00011900"/>
    </source>
</evidence>
<dbReference type="GO" id="GO:0009007">
    <property type="term" value="F:site-specific DNA-methyltransferase (adenine-specific) activity"/>
    <property type="evidence" value="ECO:0007669"/>
    <property type="project" value="UniProtKB-EC"/>
</dbReference>
<feature type="domain" description="DNA methylase N-4/N-6" evidence="7">
    <location>
        <begin position="38"/>
        <end position="249"/>
    </location>
</feature>
<dbReference type="PRINTS" id="PR00506">
    <property type="entry name" value="D21N6MTFRASE"/>
</dbReference>
<dbReference type="PROSITE" id="PS00092">
    <property type="entry name" value="N6_MTASE"/>
    <property type="match status" value="1"/>
</dbReference>
<dbReference type="GO" id="GO:0008170">
    <property type="term" value="F:N-methyltransferase activity"/>
    <property type="evidence" value="ECO:0007669"/>
    <property type="project" value="InterPro"/>
</dbReference>
<keyword evidence="3" id="KW-0489">Methyltransferase</keyword>